<organism evidence="12 13">
    <name type="scientific">Mangrovactinospora gilvigrisea</name>
    <dbReference type="NCBI Taxonomy" id="1428644"/>
    <lineage>
        <taxon>Bacteria</taxon>
        <taxon>Bacillati</taxon>
        <taxon>Actinomycetota</taxon>
        <taxon>Actinomycetes</taxon>
        <taxon>Kitasatosporales</taxon>
        <taxon>Streptomycetaceae</taxon>
        <taxon>Mangrovactinospora</taxon>
    </lineage>
</organism>
<feature type="domain" description="Subtilisin inhibitor" evidence="11">
    <location>
        <begin position="56"/>
        <end position="139"/>
    </location>
</feature>
<dbReference type="InterPro" id="IPR036819">
    <property type="entry name" value="Subtilisin_inhibitor-like_sf"/>
</dbReference>
<feature type="chain" id="PRO_5039309607" description="Subtilisin inhibitor domain-containing protein" evidence="10">
    <location>
        <begin position="18"/>
        <end position="153"/>
    </location>
</feature>
<evidence type="ECO:0000313" key="12">
    <source>
        <dbReference type="EMBL" id="OIV36309.1"/>
    </source>
</evidence>
<evidence type="ECO:0000256" key="5">
    <source>
        <dbReference type="ARBA" id="ARBA00022690"/>
    </source>
</evidence>
<evidence type="ECO:0000256" key="8">
    <source>
        <dbReference type="RuleBase" id="RU003471"/>
    </source>
</evidence>
<comment type="similarity">
    <text evidence="2 8">Belongs to the protease inhibitor I16 (SSI) family.</text>
</comment>
<keyword evidence="6 8" id="KW-0722">Serine protease inhibitor</keyword>
<dbReference type="SUPFAM" id="SSF55399">
    <property type="entry name" value="Subtilisin inhibitor"/>
    <property type="match status" value="1"/>
</dbReference>
<dbReference type="InterPro" id="IPR000691">
    <property type="entry name" value="Prot_inh_I16_SSI"/>
</dbReference>
<dbReference type="PRINTS" id="PR00294">
    <property type="entry name" value="SSBTLNINHBTR"/>
</dbReference>
<dbReference type="Pfam" id="PF00720">
    <property type="entry name" value="SSI"/>
    <property type="match status" value="1"/>
</dbReference>
<dbReference type="Proteomes" id="UP000243342">
    <property type="component" value="Unassembled WGS sequence"/>
</dbReference>
<evidence type="ECO:0000256" key="10">
    <source>
        <dbReference type="SAM" id="SignalP"/>
    </source>
</evidence>
<feature type="region of interest" description="Disordered" evidence="9">
    <location>
        <begin position="16"/>
        <end position="63"/>
    </location>
</feature>
<feature type="compositionally biased region" description="Polar residues" evidence="9">
    <location>
        <begin position="51"/>
        <end position="60"/>
    </location>
</feature>
<comment type="caution">
    <text evidence="12">The sequence shown here is derived from an EMBL/GenBank/DDBJ whole genome shotgun (WGS) entry which is preliminary data.</text>
</comment>
<keyword evidence="10" id="KW-0732">Signal</keyword>
<dbReference type="Gene3D" id="3.30.350.10">
    <property type="entry name" value="Subtilisin inhibitor-like"/>
    <property type="match status" value="1"/>
</dbReference>
<proteinExistence type="inferred from homology"/>
<evidence type="ECO:0000313" key="13">
    <source>
        <dbReference type="Proteomes" id="UP000243342"/>
    </source>
</evidence>
<keyword evidence="13" id="KW-1185">Reference proteome</keyword>
<dbReference type="EMBL" id="MLCF01000102">
    <property type="protein sequence ID" value="OIV36309.1"/>
    <property type="molecule type" value="Genomic_DNA"/>
</dbReference>
<reference evidence="12 13" key="1">
    <citation type="submission" date="2016-10" db="EMBL/GenBank/DDBJ databases">
        <title>Genome sequence of Streptomyces gilvigriseus MUSC 26.</title>
        <authorList>
            <person name="Lee L.-H."/>
            <person name="Ser H.-L."/>
        </authorList>
    </citation>
    <scope>NUCLEOTIDE SEQUENCE [LARGE SCALE GENOMIC DNA]</scope>
    <source>
        <strain evidence="12 13">MUSC 26</strain>
    </source>
</reference>
<keyword evidence="7" id="KW-1015">Disulfide bond</keyword>
<dbReference type="AlphaFoldDB" id="A0A1J7BCJ7"/>
<sequence length="153" mass="15036">MGAVLLAVTGATAAAAAAPLPSPPPPMGAGSSELLPVPVSPGPFSPGPSGDTGQLQLSEQGASGGAVPVSAVVLSCPAGGAETHPHAAQACAALGRADGDPAKLPGSDRICPMIYQPVTAQVAGVWGGKRVDFRHDYANACVMKAKLAPVFDY</sequence>
<evidence type="ECO:0000256" key="1">
    <source>
        <dbReference type="ARBA" id="ARBA00004613"/>
    </source>
</evidence>
<evidence type="ECO:0000256" key="4">
    <source>
        <dbReference type="ARBA" id="ARBA00022525"/>
    </source>
</evidence>
<feature type="signal peptide" evidence="10">
    <location>
        <begin position="1"/>
        <end position="17"/>
    </location>
</feature>
<gene>
    <name evidence="12" type="ORF">BIV57_16825</name>
</gene>
<keyword evidence="4" id="KW-0964">Secreted</keyword>
<comment type="subunit">
    <text evidence="3">Homodimer.</text>
</comment>
<comment type="subcellular location">
    <subcellularLocation>
        <location evidence="1">Secreted</location>
    </subcellularLocation>
</comment>
<dbReference type="GO" id="GO:0005576">
    <property type="term" value="C:extracellular region"/>
    <property type="evidence" value="ECO:0007669"/>
    <property type="project" value="UniProtKB-SubCell"/>
</dbReference>
<dbReference type="GO" id="GO:0004867">
    <property type="term" value="F:serine-type endopeptidase inhibitor activity"/>
    <property type="evidence" value="ECO:0007669"/>
    <property type="project" value="UniProtKB-KW"/>
</dbReference>
<evidence type="ECO:0000256" key="9">
    <source>
        <dbReference type="SAM" id="MobiDB-lite"/>
    </source>
</evidence>
<keyword evidence="5 8" id="KW-0646">Protease inhibitor</keyword>
<dbReference type="InterPro" id="IPR023549">
    <property type="entry name" value="Subtilisin_inhibitor"/>
</dbReference>
<evidence type="ECO:0000256" key="2">
    <source>
        <dbReference type="ARBA" id="ARBA00010472"/>
    </source>
</evidence>
<name>A0A1J7BCJ7_9ACTN</name>
<evidence type="ECO:0000259" key="11">
    <source>
        <dbReference type="Pfam" id="PF00720"/>
    </source>
</evidence>
<evidence type="ECO:0000256" key="7">
    <source>
        <dbReference type="ARBA" id="ARBA00023157"/>
    </source>
</evidence>
<accession>A0A1J7BCJ7</accession>
<dbReference type="STRING" id="1428644.BIV57_16825"/>
<protein>
    <recommendedName>
        <fullName evidence="11">Subtilisin inhibitor domain-containing protein</fullName>
    </recommendedName>
</protein>
<evidence type="ECO:0000256" key="6">
    <source>
        <dbReference type="ARBA" id="ARBA00022900"/>
    </source>
</evidence>
<evidence type="ECO:0000256" key="3">
    <source>
        <dbReference type="ARBA" id="ARBA00011738"/>
    </source>
</evidence>